<sequence length="633" mass="66827">MALSTALLRSAPGTDVPDTDAAGPAGWSRRRRIGVAVAVLIVAQLALRTWVAARGDFYWDDLVLIGRAGSDPIGSWAFLGHNHDGHFMPAAFAVAGIATVLAPLSWPVAAATLLVGQLIASVAVARMLLVVTGARVATLAALAFYLFTPLTVPSFAWWASGLNTLPLQAAMAWVVADAILLVRGPLDPDRPTTRPRTIVIRSAIVCAVALAFFEKSALILPIAFAAAILCVRLTQLARRPDEPTRALPEVLRRGKALWLSLLGVTAVWAVIFGVVARPGAGEHSLGQAARLTWRAIDSGVVPGIVGGPWTWDRWIPSPPFAVPAPGWIVLGWIVVVGLVGTALWSRRGAGAIVVVAIGYVVLAQALVSWNRSSTDTALELSQTLRYLPDAAVVLALAAALVMSAPSRDRERFRRVFARRPVRIGVAAGMVAVTASAVVSTVVFTDRWHEGPTASYLANARSALAANADTPMFDQAVPLEVLLPVAYPNNLISQVFARLPQRPRFGDWTDRLQVLSPTGTMTPGAVTRTRSFAGGSGACDRPEITARTALPLDGPLIGWRWTVQIPYCATSDGTVEVSVGNGAPVTAPVRSGLHPLWVQASGTGTDIVVRPLTAGLALHVAAGQVGQVFDPALF</sequence>
<dbReference type="RefSeq" id="WP_253659704.1">
    <property type="nucleotide sequence ID" value="NZ_BAAAJQ010000001.1"/>
</dbReference>
<feature type="transmembrane region" description="Helical" evidence="1">
    <location>
        <begin position="198"/>
        <end position="213"/>
    </location>
</feature>
<proteinExistence type="predicted"/>
<organism evidence="2 3">
    <name type="scientific">Williamsia maris</name>
    <dbReference type="NCBI Taxonomy" id="72806"/>
    <lineage>
        <taxon>Bacteria</taxon>
        <taxon>Bacillati</taxon>
        <taxon>Actinomycetota</taxon>
        <taxon>Actinomycetes</taxon>
        <taxon>Mycobacteriales</taxon>
        <taxon>Nocardiaceae</taxon>
        <taxon>Williamsia</taxon>
    </lineage>
</organism>
<name>A0ABT1H916_9NOCA</name>
<keyword evidence="1" id="KW-1133">Transmembrane helix</keyword>
<protein>
    <recommendedName>
        <fullName evidence="4">Membrane protein DUF2079</fullName>
    </recommendedName>
</protein>
<reference evidence="2 3" key="1">
    <citation type="submission" date="2022-06" db="EMBL/GenBank/DDBJ databases">
        <title>Genomic Encyclopedia of Archaeal and Bacterial Type Strains, Phase II (KMG-II): from individual species to whole genera.</title>
        <authorList>
            <person name="Goeker M."/>
        </authorList>
    </citation>
    <scope>NUCLEOTIDE SEQUENCE [LARGE SCALE GENOMIC DNA]</scope>
    <source>
        <strain evidence="2 3">DSM 44693</strain>
    </source>
</reference>
<evidence type="ECO:0000313" key="2">
    <source>
        <dbReference type="EMBL" id="MCP2174669.1"/>
    </source>
</evidence>
<feature type="transmembrane region" description="Helical" evidence="1">
    <location>
        <begin position="256"/>
        <end position="276"/>
    </location>
</feature>
<keyword evidence="1" id="KW-0472">Membrane</keyword>
<accession>A0ABT1H916</accession>
<dbReference type="EMBL" id="JAMTCJ010000001">
    <property type="protein sequence ID" value="MCP2174669.1"/>
    <property type="molecule type" value="Genomic_DNA"/>
</dbReference>
<comment type="caution">
    <text evidence="2">The sequence shown here is derived from an EMBL/GenBank/DDBJ whole genome shotgun (WGS) entry which is preliminary data.</text>
</comment>
<feature type="transmembrane region" description="Helical" evidence="1">
    <location>
        <begin position="351"/>
        <end position="369"/>
    </location>
</feature>
<feature type="transmembrane region" description="Helical" evidence="1">
    <location>
        <begin position="90"/>
        <end position="115"/>
    </location>
</feature>
<dbReference type="Proteomes" id="UP001206895">
    <property type="component" value="Unassembled WGS sequence"/>
</dbReference>
<feature type="transmembrane region" description="Helical" evidence="1">
    <location>
        <begin position="167"/>
        <end position="186"/>
    </location>
</feature>
<feature type="transmembrane region" description="Helical" evidence="1">
    <location>
        <begin position="33"/>
        <end position="53"/>
    </location>
</feature>
<keyword evidence="3" id="KW-1185">Reference proteome</keyword>
<feature type="transmembrane region" description="Helical" evidence="1">
    <location>
        <begin position="219"/>
        <end position="235"/>
    </location>
</feature>
<feature type="transmembrane region" description="Helical" evidence="1">
    <location>
        <begin position="423"/>
        <end position="443"/>
    </location>
</feature>
<feature type="transmembrane region" description="Helical" evidence="1">
    <location>
        <begin position="384"/>
        <end position="402"/>
    </location>
</feature>
<gene>
    <name evidence="2" type="ORF">LX13_000476</name>
</gene>
<evidence type="ECO:0008006" key="4">
    <source>
        <dbReference type="Google" id="ProtNLM"/>
    </source>
</evidence>
<evidence type="ECO:0000313" key="3">
    <source>
        <dbReference type="Proteomes" id="UP001206895"/>
    </source>
</evidence>
<keyword evidence="1" id="KW-0812">Transmembrane</keyword>
<feature type="transmembrane region" description="Helical" evidence="1">
    <location>
        <begin position="127"/>
        <end position="147"/>
    </location>
</feature>
<feature type="transmembrane region" description="Helical" evidence="1">
    <location>
        <begin position="324"/>
        <end position="344"/>
    </location>
</feature>
<evidence type="ECO:0000256" key="1">
    <source>
        <dbReference type="SAM" id="Phobius"/>
    </source>
</evidence>